<gene>
    <name evidence="1" type="ORF">GKJPGBOP_06154</name>
</gene>
<keyword evidence="2" id="KW-1185">Reference proteome</keyword>
<organism evidence="1 2">
    <name type="scientific">Streptomyces paromomycinus</name>
    <name type="common">Streptomyces rimosus subsp. paromomycinus</name>
    <dbReference type="NCBI Taxonomy" id="92743"/>
    <lineage>
        <taxon>Bacteria</taxon>
        <taxon>Bacillati</taxon>
        <taxon>Actinomycetota</taxon>
        <taxon>Actinomycetes</taxon>
        <taxon>Kitasatosporales</taxon>
        <taxon>Streptomycetaceae</taxon>
        <taxon>Streptomyces</taxon>
    </lineage>
</organism>
<reference evidence="1 2" key="1">
    <citation type="submission" date="2018-11" db="EMBL/GenBank/DDBJ databases">
        <title>Whole genome sequence of Streptomyces paromomycinus NBRC 15454(T).</title>
        <authorList>
            <person name="Komaki H."/>
            <person name="Tamura T."/>
        </authorList>
    </citation>
    <scope>NUCLEOTIDE SEQUENCE [LARGE SCALE GENOMIC DNA]</scope>
    <source>
        <strain evidence="1 2">NBRC 15454</strain>
    </source>
</reference>
<sequence>MLRRIVRSAKAVMGGLLPAGGRHRASGPPAAPAGRYVPAVRAPRRRPEIPLCGEASALVRPYAMSPEEFRTWRTCRGVEVAAR</sequence>
<name>A0A401WAL4_STREY</name>
<proteinExistence type="predicted"/>
<dbReference type="EMBL" id="BHZD01000001">
    <property type="protein sequence ID" value="GCD46405.1"/>
    <property type="molecule type" value="Genomic_DNA"/>
</dbReference>
<protein>
    <submittedName>
        <fullName evidence="1">Uncharacterized protein</fullName>
    </submittedName>
</protein>
<dbReference type="Proteomes" id="UP000286746">
    <property type="component" value="Unassembled WGS sequence"/>
</dbReference>
<dbReference type="AlphaFoldDB" id="A0A401WAL4"/>
<evidence type="ECO:0000313" key="1">
    <source>
        <dbReference type="EMBL" id="GCD46405.1"/>
    </source>
</evidence>
<comment type="caution">
    <text evidence="1">The sequence shown here is derived from an EMBL/GenBank/DDBJ whole genome shotgun (WGS) entry which is preliminary data.</text>
</comment>
<accession>A0A401WAL4</accession>
<evidence type="ECO:0000313" key="2">
    <source>
        <dbReference type="Proteomes" id="UP000286746"/>
    </source>
</evidence>